<dbReference type="Proteomes" id="UP000398217">
    <property type="component" value="Unassembled WGS sequence"/>
</dbReference>
<sequence>MKKIIMLAFVALGTLVISCGKDEDASLEGTWYLESASENGVAFPIDECMKKSYNNFSSKTYTTVLYSKNDNGECVEDEQDKGSYVVSGDTITLTNTNNETLTFTYSIKGSTLTTTHKEMENGKELIIVQVFKKK</sequence>
<dbReference type="Pfam" id="PF13648">
    <property type="entry name" value="Lipocalin_4"/>
    <property type="match status" value="1"/>
</dbReference>
<protein>
    <recommendedName>
        <fullName evidence="1">Lipocalin-like domain-containing protein</fullName>
    </recommendedName>
</protein>
<dbReference type="OrthoDB" id="1151388at2"/>
<evidence type="ECO:0000259" key="1">
    <source>
        <dbReference type="Pfam" id="PF13648"/>
    </source>
</evidence>
<gene>
    <name evidence="2" type="ORF">RCZ01_20040</name>
</gene>
<evidence type="ECO:0000313" key="3">
    <source>
        <dbReference type="Proteomes" id="UP000398217"/>
    </source>
</evidence>
<dbReference type="InterPro" id="IPR024311">
    <property type="entry name" value="Lipocalin-like"/>
</dbReference>
<feature type="domain" description="Lipocalin-like" evidence="1">
    <location>
        <begin position="27"/>
        <end position="113"/>
    </location>
</feature>
<comment type="caution">
    <text evidence="2">The sequence shown here is derived from an EMBL/GenBank/DDBJ whole genome shotgun (WGS) entry which is preliminary data.</text>
</comment>
<reference evidence="3" key="1">
    <citation type="journal article" date="2020" name="Int. J. Syst. Evol. Microbiol.">
        <title>Capnocytophaga felis sp. nov. isolated from the feline oral cavity.</title>
        <authorList>
            <person name="Suzuki M."/>
            <person name="Umeda K."/>
            <person name="Kimura M."/>
            <person name="Imaoka K."/>
            <person name="Morikawa S."/>
            <person name="Maeda K."/>
        </authorList>
    </citation>
    <scope>NUCLEOTIDE SEQUENCE [LARGE SCALE GENOMIC DNA]</scope>
    <source>
        <strain evidence="3">KC07070</strain>
    </source>
</reference>
<organism evidence="2 3">
    <name type="scientific">Capnocytophaga felis</name>
    <dbReference type="NCBI Taxonomy" id="2267611"/>
    <lineage>
        <taxon>Bacteria</taxon>
        <taxon>Pseudomonadati</taxon>
        <taxon>Bacteroidota</taxon>
        <taxon>Flavobacteriia</taxon>
        <taxon>Flavobacteriales</taxon>
        <taxon>Flavobacteriaceae</taxon>
        <taxon>Capnocytophaga</taxon>
    </lineage>
</organism>
<dbReference type="RefSeq" id="WP_155285322.1">
    <property type="nucleotide sequence ID" value="NZ_BLBC01000013.1"/>
</dbReference>
<keyword evidence="3" id="KW-1185">Reference proteome</keyword>
<name>A0A5M4BBJ5_9FLAO</name>
<dbReference type="PROSITE" id="PS51257">
    <property type="entry name" value="PROKAR_LIPOPROTEIN"/>
    <property type="match status" value="1"/>
</dbReference>
<dbReference type="AlphaFoldDB" id="A0A5M4BBJ5"/>
<dbReference type="EMBL" id="BLBC01000013">
    <property type="protein sequence ID" value="GET46702.1"/>
    <property type="molecule type" value="Genomic_DNA"/>
</dbReference>
<accession>A0A5M4BBJ5</accession>
<evidence type="ECO:0000313" key="2">
    <source>
        <dbReference type="EMBL" id="GET46702.1"/>
    </source>
</evidence>
<proteinExistence type="predicted"/>